<dbReference type="RefSeq" id="WP_012162121.1">
    <property type="nucleotide sequence ID" value="NC_009925.1"/>
</dbReference>
<dbReference type="PROSITE" id="PS00380">
    <property type="entry name" value="RHODANESE_1"/>
    <property type="match status" value="1"/>
</dbReference>
<dbReference type="AlphaFoldDB" id="B0CA10"/>
<dbReference type="InterPro" id="IPR058840">
    <property type="entry name" value="AAA_SelU"/>
</dbReference>
<dbReference type="GO" id="GO:0043828">
    <property type="term" value="F:tRNA 2-selenouridine synthase activity"/>
    <property type="evidence" value="ECO:0007669"/>
    <property type="project" value="InterPro"/>
</dbReference>
<dbReference type="eggNOG" id="COG2603">
    <property type="taxonomic scope" value="Bacteria"/>
</dbReference>
<dbReference type="InterPro" id="IPR017582">
    <property type="entry name" value="SelU"/>
</dbReference>
<dbReference type="Pfam" id="PF26341">
    <property type="entry name" value="AAA_SelU"/>
    <property type="match status" value="1"/>
</dbReference>
<reference evidence="3 4" key="1">
    <citation type="journal article" date="2008" name="Proc. Natl. Acad. Sci. U.S.A.">
        <title>Niche adaptation and genome expansion in the chlorophyll d-producing cyanobacterium Acaryochloris marina.</title>
        <authorList>
            <person name="Swingley W.D."/>
            <person name="Chen M."/>
            <person name="Cheung P.C."/>
            <person name="Conrad A.L."/>
            <person name="Dejesa L.C."/>
            <person name="Hao J."/>
            <person name="Honchak B.M."/>
            <person name="Karbach L.E."/>
            <person name="Kurdoglu A."/>
            <person name="Lahiri S."/>
            <person name="Mastrian S.D."/>
            <person name="Miyashita H."/>
            <person name="Page L."/>
            <person name="Ramakrishna P."/>
            <person name="Satoh S."/>
            <person name="Sattley W.M."/>
            <person name="Shimada Y."/>
            <person name="Taylor H.L."/>
            <person name="Tomo T."/>
            <person name="Tsuchiya T."/>
            <person name="Wang Z.T."/>
            <person name="Raymond J."/>
            <person name="Mimuro M."/>
            <person name="Blankenship R.E."/>
            <person name="Touchman J.W."/>
        </authorList>
    </citation>
    <scope>NUCLEOTIDE SEQUENCE [LARGE SCALE GENOMIC DNA]</scope>
    <source>
        <strain evidence="4">MBIC 11017</strain>
    </source>
</reference>
<dbReference type="KEGG" id="amr:AM1_1573"/>
<accession>B0CA10</accession>
<protein>
    <submittedName>
        <fullName evidence="3">ATPase, putative</fullName>
    </submittedName>
</protein>
<sequence length="355" mass="40397">MPLTPNITADICPQLYSEIIDVRSPAEYAEDHLPGAINLPVLTDQERAEVGTLYKQVSAFVARKKGAALVSQNLSYHLKHHFADHPKGYHPLIYCWRGGQRSQSMALVLTQVGWRTTLLKGGYKTYRTYVREQLEQVPYHFSYRVLCGLTGTAKTEILQRLAQAQVQVLDLEGLANHRGSLLGAAETSAQPSQKQFESDLLSALQTFDTAHPVWIEAESNKIGERFVPKALWDQMQAAPCVEVQAPMSSRVDWLVTHYEHFTHNSALLKDKLNLLRRSYSKAQLQHWHNLIDEQQWPAFVQSLLEEHYDPAYRRSMKRQYTNIQQQHQLPDLSATSLQQLVNQLATNCNQPATTV</sequence>
<dbReference type="EMBL" id="CP000828">
    <property type="protein sequence ID" value="ABW26597.1"/>
    <property type="molecule type" value="Genomic_DNA"/>
</dbReference>
<evidence type="ECO:0000313" key="3">
    <source>
        <dbReference type="EMBL" id="ABW26597.1"/>
    </source>
</evidence>
<dbReference type="Pfam" id="PF00581">
    <property type="entry name" value="Rhodanese"/>
    <property type="match status" value="1"/>
</dbReference>
<dbReference type="InterPro" id="IPR001763">
    <property type="entry name" value="Rhodanese-like_dom"/>
</dbReference>
<evidence type="ECO:0000259" key="2">
    <source>
        <dbReference type="PROSITE" id="PS50206"/>
    </source>
</evidence>
<dbReference type="Proteomes" id="UP000000268">
    <property type="component" value="Chromosome"/>
</dbReference>
<dbReference type="STRING" id="329726.AM1_1573"/>
<evidence type="ECO:0000256" key="1">
    <source>
        <dbReference type="ARBA" id="ARBA00023266"/>
    </source>
</evidence>
<dbReference type="PANTHER" id="PTHR30401">
    <property type="entry name" value="TRNA 2-SELENOURIDINE SYNTHASE"/>
    <property type="match status" value="1"/>
</dbReference>
<dbReference type="GO" id="GO:0002098">
    <property type="term" value="P:tRNA wobble uridine modification"/>
    <property type="evidence" value="ECO:0007669"/>
    <property type="project" value="InterPro"/>
</dbReference>
<dbReference type="InterPro" id="IPR001307">
    <property type="entry name" value="Thiosulphate_STrfase_CS"/>
</dbReference>
<gene>
    <name evidence="3" type="ordered locus">AM1_1573</name>
</gene>
<proteinExistence type="predicted"/>
<dbReference type="GO" id="GO:0004792">
    <property type="term" value="F:thiosulfate-cyanide sulfurtransferase activity"/>
    <property type="evidence" value="ECO:0007669"/>
    <property type="project" value="InterPro"/>
</dbReference>
<feature type="domain" description="Rhodanese" evidence="2">
    <location>
        <begin position="19"/>
        <end position="135"/>
    </location>
</feature>
<keyword evidence="4" id="KW-1185">Reference proteome</keyword>
<dbReference type="InterPro" id="IPR036873">
    <property type="entry name" value="Rhodanese-like_dom_sf"/>
</dbReference>
<dbReference type="SMART" id="SM00450">
    <property type="entry name" value="RHOD"/>
    <property type="match status" value="1"/>
</dbReference>
<dbReference type="SUPFAM" id="SSF52821">
    <property type="entry name" value="Rhodanese/Cell cycle control phosphatase"/>
    <property type="match status" value="1"/>
</dbReference>
<dbReference type="NCBIfam" id="TIGR03167">
    <property type="entry name" value="tRNA_sel_U_synt"/>
    <property type="match status" value="1"/>
</dbReference>
<evidence type="ECO:0000313" key="4">
    <source>
        <dbReference type="Proteomes" id="UP000000268"/>
    </source>
</evidence>
<organism evidence="3 4">
    <name type="scientific">Acaryochloris marina (strain MBIC 11017)</name>
    <dbReference type="NCBI Taxonomy" id="329726"/>
    <lineage>
        <taxon>Bacteria</taxon>
        <taxon>Bacillati</taxon>
        <taxon>Cyanobacteriota</taxon>
        <taxon>Cyanophyceae</taxon>
        <taxon>Acaryochloridales</taxon>
        <taxon>Acaryochloridaceae</taxon>
        <taxon>Acaryochloris</taxon>
    </lineage>
</organism>
<dbReference type="NCBIfam" id="NF008750">
    <property type="entry name" value="PRK11784.1-2"/>
    <property type="match status" value="1"/>
</dbReference>
<dbReference type="Gene3D" id="3.40.250.10">
    <property type="entry name" value="Rhodanese-like domain"/>
    <property type="match status" value="1"/>
</dbReference>
<dbReference type="HOGENOM" id="CLU_043456_0_1_3"/>
<name>B0CA10_ACAM1</name>
<dbReference type="NCBIfam" id="NF008752">
    <property type="entry name" value="PRK11784.1-4"/>
    <property type="match status" value="1"/>
</dbReference>
<keyword evidence="1" id="KW-0711">Selenium</keyword>
<dbReference type="OrthoDB" id="9808735at2"/>
<dbReference type="PROSITE" id="PS50206">
    <property type="entry name" value="RHODANESE_3"/>
    <property type="match status" value="1"/>
</dbReference>
<dbReference type="PANTHER" id="PTHR30401:SF0">
    <property type="entry name" value="TRNA 2-SELENOURIDINE SYNTHASE"/>
    <property type="match status" value="1"/>
</dbReference>